<dbReference type="Pfam" id="PF00271">
    <property type="entry name" value="Helicase_C"/>
    <property type="match status" value="1"/>
</dbReference>
<comment type="caution">
    <text evidence="10">The sequence shown here is derived from an EMBL/GenBank/DDBJ whole genome shotgun (WGS) entry which is preliminary data.</text>
</comment>
<keyword evidence="11" id="KW-1185">Reference proteome</keyword>
<dbReference type="SUPFAM" id="SSF52540">
    <property type="entry name" value="P-loop containing nucleoside triphosphate hydrolases"/>
    <property type="match status" value="1"/>
</dbReference>
<evidence type="ECO:0000313" key="11">
    <source>
        <dbReference type="Proteomes" id="UP001054902"/>
    </source>
</evidence>
<evidence type="ECO:0000256" key="7">
    <source>
        <dbReference type="SAM" id="MobiDB-lite"/>
    </source>
</evidence>
<organism evidence="10 11">
    <name type="scientific">Chaetoceros tenuissimus</name>
    <dbReference type="NCBI Taxonomy" id="426638"/>
    <lineage>
        <taxon>Eukaryota</taxon>
        <taxon>Sar</taxon>
        <taxon>Stramenopiles</taxon>
        <taxon>Ochrophyta</taxon>
        <taxon>Bacillariophyta</taxon>
        <taxon>Coscinodiscophyceae</taxon>
        <taxon>Chaetocerotophycidae</taxon>
        <taxon>Chaetocerotales</taxon>
        <taxon>Chaetocerotaceae</taxon>
        <taxon>Chaetoceros</taxon>
    </lineage>
</organism>
<dbReference type="GO" id="GO:0005524">
    <property type="term" value="F:ATP binding"/>
    <property type="evidence" value="ECO:0007669"/>
    <property type="project" value="UniProtKB-KW"/>
</dbReference>
<dbReference type="Pfam" id="PF00270">
    <property type="entry name" value="DEAD"/>
    <property type="match status" value="1"/>
</dbReference>
<comment type="catalytic activity">
    <reaction evidence="6">
        <text>ATP + H2O = ADP + phosphate + H(+)</text>
        <dbReference type="Rhea" id="RHEA:13065"/>
        <dbReference type="ChEBI" id="CHEBI:15377"/>
        <dbReference type="ChEBI" id="CHEBI:15378"/>
        <dbReference type="ChEBI" id="CHEBI:30616"/>
        <dbReference type="ChEBI" id="CHEBI:43474"/>
        <dbReference type="ChEBI" id="CHEBI:456216"/>
        <dbReference type="EC" id="3.6.4.13"/>
    </reaction>
</comment>
<keyword evidence="2" id="KW-0547">Nucleotide-binding</keyword>
<dbReference type="CDD" id="cd18791">
    <property type="entry name" value="SF2_C_RHA"/>
    <property type="match status" value="1"/>
</dbReference>
<sequence>MPPTPSSSKAKRPLPSPTSNGHRRQHMEVRKKLPVYQFRKEICELVYQNEVVLVVAETGSGKSTQIPQFIYENGKLKNFHKNISSANRKLRLAHTICVTQPRRVAAITVAKRVAEEMGCETGTLVGHRVRFDDSTDIQGRNTSRIIYATDGMLLREATADPLLTRYQCIVLDESHERSLQTDILFGVVKRAMKARTRSKYIDEKNSCSVSEEFEKDKLIQMRMRKKAKELELVPLHVIVMSATLEVETFQSYFPQSKYIKIPGRQFPVQTLFTPDYQEDYIDSALSTALQIHKYEEEGDILIFLPGSEEIENLAGLLRKYLSEESELGRSISSDEKSGEHEIKKRDMVQSIKGMGTDLHSGHGSIVNGVLVCVLYAALPPEQQIFAFQSKPQGCSRKIILSTNIAETSVTLDGIRFVIDSGKCKERDYNSATGMESLTVADVSKAQARQRSGRAGRVSAGMTFRLYPEIAFDTLDETTAPEISRVNLAQVVLQLKGMGIHDPRSFDFLTTPSQQAMLKAFKQLYALEALDDTMELTTYGKEMAKLPLDPTFAHLLLQSPKYECTAEMLTAISMLSAENIFYRPGGSGDSEDSSGLSAKAAAAHKRFTSYEGDIPTMLTVYNCWRKEAIYISSAKGGKKERKRRRMQMEEASRKNSKSSKILHGDWCTRNFISGRALARAHDVRQQLSEICSRETSRNGLGFDVNVSCGDDIVKLLKGASAGLFLQAASRVSNSVEINKSIRKDMQKGITNTGRGRYKTKIGGAEVNLHPTCSLFGRNPPPKCVVYTELLVTKRTYIRGATQIKEEWLAEVAPKFFR</sequence>
<dbReference type="Pfam" id="PF04408">
    <property type="entry name" value="WHD_HA2"/>
    <property type="match status" value="1"/>
</dbReference>
<evidence type="ECO:0000256" key="4">
    <source>
        <dbReference type="ARBA" id="ARBA00022806"/>
    </source>
</evidence>
<dbReference type="InterPro" id="IPR011545">
    <property type="entry name" value="DEAD/DEAH_box_helicase_dom"/>
</dbReference>
<evidence type="ECO:0000256" key="6">
    <source>
        <dbReference type="ARBA" id="ARBA00047984"/>
    </source>
</evidence>
<dbReference type="Pfam" id="PF07717">
    <property type="entry name" value="OB_NTP_bind"/>
    <property type="match status" value="1"/>
</dbReference>
<dbReference type="SMART" id="SM00847">
    <property type="entry name" value="HA2"/>
    <property type="match status" value="1"/>
</dbReference>
<name>A0AAD3H6E3_9STRA</name>
<dbReference type="InterPro" id="IPR048333">
    <property type="entry name" value="HA2_WH"/>
</dbReference>
<dbReference type="InterPro" id="IPR001650">
    <property type="entry name" value="Helicase_C-like"/>
</dbReference>
<dbReference type="EC" id="3.6.4.13" evidence="1"/>
<evidence type="ECO:0000256" key="5">
    <source>
        <dbReference type="ARBA" id="ARBA00022840"/>
    </source>
</evidence>
<gene>
    <name evidence="10" type="ORF">CTEN210_08576</name>
</gene>
<dbReference type="PANTHER" id="PTHR18934">
    <property type="entry name" value="ATP-DEPENDENT RNA HELICASE"/>
    <property type="match status" value="1"/>
</dbReference>
<evidence type="ECO:0000259" key="9">
    <source>
        <dbReference type="PROSITE" id="PS51194"/>
    </source>
</evidence>
<evidence type="ECO:0000259" key="8">
    <source>
        <dbReference type="PROSITE" id="PS51192"/>
    </source>
</evidence>
<evidence type="ECO:0000256" key="3">
    <source>
        <dbReference type="ARBA" id="ARBA00022801"/>
    </source>
</evidence>
<evidence type="ECO:0000256" key="1">
    <source>
        <dbReference type="ARBA" id="ARBA00012552"/>
    </source>
</evidence>
<dbReference type="Gene3D" id="1.20.120.1080">
    <property type="match status" value="1"/>
</dbReference>
<feature type="region of interest" description="Disordered" evidence="7">
    <location>
        <begin position="1"/>
        <end position="27"/>
    </location>
</feature>
<dbReference type="Pfam" id="PF21010">
    <property type="entry name" value="HA2_C"/>
    <property type="match status" value="1"/>
</dbReference>
<feature type="compositionally biased region" description="Basic residues" evidence="7">
    <location>
        <begin position="635"/>
        <end position="644"/>
    </location>
</feature>
<proteinExistence type="predicted"/>
<dbReference type="InterPro" id="IPR011709">
    <property type="entry name" value="DEAD-box_helicase_OB_fold"/>
</dbReference>
<feature type="domain" description="Helicase C-terminal" evidence="9">
    <location>
        <begin position="287"/>
        <end position="498"/>
    </location>
</feature>
<keyword evidence="5" id="KW-0067">ATP-binding</keyword>
<keyword evidence="4 10" id="KW-0347">Helicase</keyword>
<evidence type="ECO:0000256" key="2">
    <source>
        <dbReference type="ARBA" id="ARBA00022741"/>
    </source>
</evidence>
<dbReference type="SMART" id="SM00490">
    <property type="entry name" value="HELICc"/>
    <property type="match status" value="1"/>
</dbReference>
<protein>
    <recommendedName>
        <fullName evidence="1">RNA helicase</fullName>
        <ecNumber evidence="1">3.6.4.13</ecNumber>
    </recommendedName>
</protein>
<dbReference type="EMBL" id="BLLK01000045">
    <property type="protein sequence ID" value="GFH52100.1"/>
    <property type="molecule type" value="Genomic_DNA"/>
</dbReference>
<dbReference type="InterPro" id="IPR014001">
    <property type="entry name" value="Helicase_ATP-bd"/>
</dbReference>
<keyword evidence="3" id="KW-0378">Hydrolase</keyword>
<dbReference type="GO" id="GO:0003724">
    <property type="term" value="F:RNA helicase activity"/>
    <property type="evidence" value="ECO:0007669"/>
    <property type="project" value="UniProtKB-EC"/>
</dbReference>
<dbReference type="InterPro" id="IPR027417">
    <property type="entry name" value="P-loop_NTPase"/>
</dbReference>
<dbReference type="PROSITE" id="PS51194">
    <property type="entry name" value="HELICASE_CTER"/>
    <property type="match status" value="1"/>
</dbReference>
<dbReference type="Gene3D" id="3.40.50.300">
    <property type="entry name" value="P-loop containing nucleotide triphosphate hydrolases"/>
    <property type="match status" value="2"/>
</dbReference>
<dbReference type="InterPro" id="IPR007502">
    <property type="entry name" value="Helicase-assoc_dom"/>
</dbReference>
<dbReference type="GO" id="GO:0005730">
    <property type="term" value="C:nucleolus"/>
    <property type="evidence" value="ECO:0007669"/>
    <property type="project" value="TreeGrafter"/>
</dbReference>
<dbReference type="GO" id="GO:0003725">
    <property type="term" value="F:double-stranded RNA binding"/>
    <property type="evidence" value="ECO:0007669"/>
    <property type="project" value="TreeGrafter"/>
</dbReference>
<evidence type="ECO:0000313" key="10">
    <source>
        <dbReference type="EMBL" id="GFH52100.1"/>
    </source>
</evidence>
<accession>A0AAD3H6E3</accession>
<feature type="region of interest" description="Disordered" evidence="7">
    <location>
        <begin position="634"/>
        <end position="656"/>
    </location>
</feature>
<dbReference type="AlphaFoldDB" id="A0AAD3H6E3"/>
<dbReference type="SMART" id="SM00487">
    <property type="entry name" value="DEXDc"/>
    <property type="match status" value="1"/>
</dbReference>
<dbReference type="GO" id="GO:0045943">
    <property type="term" value="P:positive regulation of transcription by RNA polymerase I"/>
    <property type="evidence" value="ECO:0007669"/>
    <property type="project" value="TreeGrafter"/>
</dbReference>
<dbReference type="PROSITE" id="PS51192">
    <property type="entry name" value="HELICASE_ATP_BIND_1"/>
    <property type="match status" value="1"/>
</dbReference>
<dbReference type="Proteomes" id="UP001054902">
    <property type="component" value="Unassembled WGS sequence"/>
</dbReference>
<dbReference type="GO" id="GO:0016787">
    <property type="term" value="F:hydrolase activity"/>
    <property type="evidence" value="ECO:0007669"/>
    <property type="project" value="UniProtKB-KW"/>
</dbReference>
<dbReference type="PANTHER" id="PTHR18934:SF118">
    <property type="entry name" value="ATP-DEPENDENT RNA HELICASE DHX33"/>
    <property type="match status" value="1"/>
</dbReference>
<reference evidence="10 11" key="1">
    <citation type="journal article" date="2021" name="Sci. Rep.">
        <title>The genome of the diatom Chaetoceros tenuissimus carries an ancient integrated fragment of an extant virus.</title>
        <authorList>
            <person name="Hongo Y."/>
            <person name="Kimura K."/>
            <person name="Takaki Y."/>
            <person name="Yoshida Y."/>
            <person name="Baba S."/>
            <person name="Kobayashi G."/>
            <person name="Nagasaki K."/>
            <person name="Hano T."/>
            <person name="Tomaru Y."/>
        </authorList>
    </citation>
    <scope>NUCLEOTIDE SEQUENCE [LARGE SCALE GENOMIC DNA]</scope>
    <source>
        <strain evidence="10 11">NIES-3715</strain>
    </source>
</reference>
<feature type="domain" description="Helicase ATP-binding" evidence="8">
    <location>
        <begin position="43"/>
        <end position="262"/>
    </location>
</feature>